<protein>
    <recommendedName>
        <fullName evidence="4">Secreted protein</fullName>
    </recommendedName>
</protein>
<evidence type="ECO:0000313" key="2">
    <source>
        <dbReference type="EMBL" id="GAA4957885.1"/>
    </source>
</evidence>
<keyword evidence="1" id="KW-0732">Signal</keyword>
<proteinExistence type="predicted"/>
<accession>A0ABP9H5W9</accession>
<name>A0ABP9H5W9_9ACTN</name>
<feature type="chain" id="PRO_5045865942" description="Secreted protein" evidence="1">
    <location>
        <begin position="28"/>
        <end position="236"/>
    </location>
</feature>
<gene>
    <name evidence="2" type="ORF">GCM10023205_20430</name>
</gene>
<keyword evidence="3" id="KW-1185">Reference proteome</keyword>
<reference evidence="3" key="1">
    <citation type="journal article" date="2019" name="Int. J. Syst. Evol. Microbiol.">
        <title>The Global Catalogue of Microorganisms (GCM) 10K type strain sequencing project: providing services to taxonomists for standard genome sequencing and annotation.</title>
        <authorList>
            <consortium name="The Broad Institute Genomics Platform"/>
            <consortium name="The Broad Institute Genome Sequencing Center for Infectious Disease"/>
            <person name="Wu L."/>
            <person name="Ma J."/>
        </authorList>
    </citation>
    <scope>NUCLEOTIDE SEQUENCE [LARGE SCALE GENOMIC DNA]</scope>
    <source>
        <strain evidence="3">JCM 17986</strain>
    </source>
</reference>
<evidence type="ECO:0000256" key="1">
    <source>
        <dbReference type="SAM" id="SignalP"/>
    </source>
</evidence>
<comment type="caution">
    <text evidence="2">The sequence shown here is derived from an EMBL/GenBank/DDBJ whole genome shotgun (WGS) entry which is preliminary data.</text>
</comment>
<sequence length="236" mass="24921">MYASLKRWPAALVLAFGLTVGAGGAQAVAVPGSGASCVGDAKPGHPRSLPEAEIFATDNTAVITDPGDPRLNTRLNRFACDVRATIRAQGADPEASTLLDGVFWSSDLQAATYERSREFDVDGVTSAQLRDIAETVRKQYRQESVLTFEYLAADAPGADALIAEVPGFGVRRLHDGLLADPEARDTLYGGSVTVRGGKLVLVASRADEGAVRGFVGRLGGDWSQAEVHYGAREFVG</sequence>
<dbReference type="RefSeq" id="WP_345675035.1">
    <property type="nucleotide sequence ID" value="NZ_BAABHS010000006.1"/>
</dbReference>
<evidence type="ECO:0008006" key="4">
    <source>
        <dbReference type="Google" id="ProtNLM"/>
    </source>
</evidence>
<feature type="signal peptide" evidence="1">
    <location>
        <begin position="1"/>
        <end position="27"/>
    </location>
</feature>
<evidence type="ECO:0000313" key="3">
    <source>
        <dbReference type="Proteomes" id="UP001500466"/>
    </source>
</evidence>
<dbReference type="EMBL" id="BAABHS010000006">
    <property type="protein sequence ID" value="GAA4957885.1"/>
    <property type="molecule type" value="Genomic_DNA"/>
</dbReference>
<organism evidence="2 3">
    <name type="scientific">Yinghuangia aomiensis</name>
    <dbReference type="NCBI Taxonomy" id="676205"/>
    <lineage>
        <taxon>Bacteria</taxon>
        <taxon>Bacillati</taxon>
        <taxon>Actinomycetota</taxon>
        <taxon>Actinomycetes</taxon>
        <taxon>Kitasatosporales</taxon>
        <taxon>Streptomycetaceae</taxon>
        <taxon>Yinghuangia</taxon>
    </lineage>
</organism>
<dbReference type="Proteomes" id="UP001500466">
    <property type="component" value="Unassembled WGS sequence"/>
</dbReference>